<dbReference type="GO" id="GO:0008929">
    <property type="term" value="F:methylglyoxal synthase activity"/>
    <property type="evidence" value="ECO:0007669"/>
    <property type="project" value="InterPro"/>
</dbReference>
<sequence length="297" mass="31904">MTDWLLRNPDAGDGDRQGDFWLDRLEAAGLDDIRACDLDDRSWLDSVTSDDRILVAGGDGSVNQAAKFCMETGATLAVLPSGTANDFFRNLGLPDDPDELCRVVAQGPTRKLDVADFGDGIFLNVAHIGLGALASQEERGGYKQRFGRFGYGLSLLSALFSKQGFRATIRSGEREISGRWLSIAVANGAFYGGGNPVPGARLDNGQLVIVGVRPASVLRLLRAFLSTKMMRRSPRADGTVVDWLSSWCEVTTPAEKPVTVDGDEAGVTPFHARCCPGRLEVVCGEISSAERPAPRKG</sequence>
<evidence type="ECO:0000313" key="2">
    <source>
        <dbReference type="EMBL" id="SFR53289.1"/>
    </source>
</evidence>
<keyword evidence="3" id="KW-1185">Reference proteome</keyword>
<name>A0A1I6HFS3_9GAMM</name>
<dbReference type="AlphaFoldDB" id="A0A1I6HFS3"/>
<dbReference type="EMBL" id="FOYW01000001">
    <property type="protein sequence ID" value="SFR53289.1"/>
    <property type="molecule type" value="Genomic_DNA"/>
</dbReference>
<accession>A0A1I6HFS3</accession>
<dbReference type="PANTHER" id="PTHR30492">
    <property type="entry name" value="METHYLGLYOXAL SYNTHASE"/>
    <property type="match status" value="1"/>
</dbReference>
<dbReference type="Gene3D" id="2.60.200.40">
    <property type="match status" value="1"/>
</dbReference>
<protein>
    <submittedName>
        <fullName evidence="2">Lipid kinase, YegS/Rv2252/BmrU family</fullName>
    </submittedName>
</protein>
<dbReference type="PANTHER" id="PTHR30492:SF0">
    <property type="entry name" value="METHYLGLYOXAL SYNTHASE"/>
    <property type="match status" value="1"/>
</dbReference>
<keyword evidence="2" id="KW-0418">Kinase</keyword>
<dbReference type="OrthoDB" id="142078at2"/>
<dbReference type="GO" id="GO:0016301">
    <property type="term" value="F:kinase activity"/>
    <property type="evidence" value="ECO:0007669"/>
    <property type="project" value="UniProtKB-KW"/>
</dbReference>
<dbReference type="InterPro" id="IPR001206">
    <property type="entry name" value="Diacylglycerol_kinase_cat_dom"/>
</dbReference>
<dbReference type="PROSITE" id="PS50146">
    <property type="entry name" value="DAGK"/>
    <property type="match status" value="1"/>
</dbReference>
<dbReference type="InterPro" id="IPR016064">
    <property type="entry name" value="NAD/diacylglycerol_kinase_sf"/>
</dbReference>
<dbReference type="STRING" id="650891.SAMN05216203_1201"/>
<organism evidence="2 3">
    <name type="scientific">Marinobacter daqiaonensis</name>
    <dbReference type="NCBI Taxonomy" id="650891"/>
    <lineage>
        <taxon>Bacteria</taxon>
        <taxon>Pseudomonadati</taxon>
        <taxon>Pseudomonadota</taxon>
        <taxon>Gammaproteobacteria</taxon>
        <taxon>Pseudomonadales</taxon>
        <taxon>Marinobacteraceae</taxon>
        <taxon>Marinobacter</taxon>
    </lineage>
</organism>
<dbReference type="InterPro" id="IPR022272">
    <property type="entry name" value="Lipocalin_CS"/>
</dbReference>
<dbReference type="Pfam" id="PF19279">
    <property type="entry name" value="YegS_C"/>
    <property type="match status" value="1"/>
</dbReference>
<gene>
    <name evidence="2" type="ORF">SAMN05216203_1201</name>
</gene>
<evidence type="ECO:0000259" key="1">
    <source>
        <dbReference type="PROSITE" id="PS50146"/>
    </source>
</evidence>
<dbReference type="InterPro" id="IPR017438">
    <property type="entry name" value="ATP-NAD_kinase_N"/>
</dbReference>
<dbReference type="InterPro" id="IPR004363">
    <property type="entry name" value="Methylgl_synth"/>
</dbReference>
<dbReference type="GO" id="GO:0019242">
    <property type="term" value="P:methylglyoxal biosynthetic process"/>
    <property type="evidence" value="ECO:0007669"/>
    <property type="project" value="InterPro"/>
</dbReference>
<dbReference type="RefSeq" id="WP_092009767.1">
    <property type="nucleotide sequence ID" value="NZ_FOYW01000001.1"/>
</dbReference>
<dbReference type="PROSITE" id="PS00213">
    <property type="entry name" value="LIPOCALIN"/>
    <property type="match status" value="1"/>
</dbReference>
<dbReference type="Pfam" id="PF00781">
    <property type="entry name" value="DAGK_cat"/>
    <property type="match status" value="1"/>
</dbReference>
<dbReference type="Proteomes" id="UP000198644">
    <property type="component" value="Unassembled WGS sequence"/>
</dbReference>
<evidence type="ECO:0000313" key="3">
    <source>
        <dbReference type="Proteomes" id="UP000198644"/>
    </source>
</evidence>
<reference evidence="2 3" key="1">
    <citation type="submission" date="2016-10" db="EMBL/GenBank/DDBJ databases">
        <authorList>
            <person name="de Groot N.N."/>
        </authorList>
    </citation>
    <scope>NUCLEOTIDE SEQUENCE [LARGE SCALE GENOMIC DNA]</scope>
    <source>
        <strain evidence="2 3">CGMCC 1.9167</strain>
    </source>
</reference>
<dbReference type="InterPro" id="IPR045540">
    <property type="entry name" value="YegS/DAGK_C"/>
</dbReference>
<feature type="domain" description="DAGKc" evidence="1">
    <location>
        <begin position="51"/>
        <end position="121"/>
    </location>
</feature>
<dbReference type="Gene3D" id="3.40.50.10330">
    <property type="entry name" value="Probable inorganic polyphosphate/atp-NAD kinase, domain 1"/>
    <property type="match status" value="1"/>
</dbReference>
<dbReference type="SUPFAM" id="SSF111331">
    <property type="entry name" value="NAD kinase/diacylglycerol kinase-like"/>
    <property type="match status" value="1"/>
</dbReference>
<proteinExistence type="predicted"/>
<keyword evidence="2" id="KW-0808">Transferase</keyword>
<dbReference type="GO" id="GO:0005829">
    <property type="term" value="C:cytosol"/>
    <property type="evidence" value="ECO:0007669"/>
    <property type="project" value="TreeGrafter"/>
</dbReference>